<sequence length="440" mass="45913">MKRFWTSLLGFASLLALLSANKAQGHAAKGVKRSSAQGACSFATALDAVASAAELAATEAAERSANASAWQEALATALSKTNNATAVDALGTAAALQSMNAQVGTVALRLAREAAAWAVDIRSAVFAFSALSGGTTSGKLCISKQSDNDETAEFSTQDAQYAFDAICVAKTTEVEALAKEALKDGIEKMLASGKSKLPNLAEKVFATSRSSETFNKPESTSAGVSTADDANMGQACPLVVYRTQASSHKHGGIIAKTGAKERTLIWGRWWQVTPAHHSTASHHDGPGSPGANSAITIDTKATATWTDIKSKLEQLRTLIANVQKKCNTAAGNLCAPITEQDQETLQRMATPPKAQTTSTKQTTRNKGAAQQHNGHPQGHDTAAETSTTCPTGTRWNQGTEQCETDGTGKAPQASSAHSTATHKTLPAALLLATLRTTQHI</sequence>
<gene>
    <name evidence="3" type="ORF">TvY486_0011180</name>
</gene>
<feature type="chain" id="PRO_5003394871" description="Variant surface glycoprotein (VSG)" evidence="2">
    <location>
        <begin position="21"/>
        <end position="440"/>
    </location>
</feature>
<proteinExistence type="predicted"/>
<evidence type="ECO:0000256" key="2">
    <source>
        <dbReference type="SAM" id="SignalP"/>
    </source>
</evidence>
<evidence type="ECO:0000256" key="1">
    <source>
        <dbReference type="SAM" id="MobiDB-lite"/>
    </source>
</evidence>
<keyword evidence="4" id="KW-1185">Reference proteome</keyword>
<evidence type="ECO:0000313" key="3">
    <source>
        <dbReference type="EMBL" id="CCD18430.1"/>
    </source>
</evidence>
<feature type="compositionally biased region" description="Polar residues" evidence="1">
    <location>
        <begin position="383"/>
        <end position="401"/>
    </location>
</feature>
<keyword evidence="2" id="KW-0732">Signal</keyword>
<evidence type="ECO:0008006" key="5">
    <source>
        <dbReference type="Google" id="ProtNLM"/>
    </source>
</evidence>
<dbReference type="VEuPathDB" id="TriTrypDB:TvY486_0011180"/>
<feature type="signal peptide" evidence="2">
    <location>
        <begin position="1"/>
        <end position="20"/>
    </location>
</feature>
<feature type="compositionally biased region" description="Polar residues" evidence="1">
    <location>
        <begin position="343"/>
        <end position="374"/>
    </location>
</feature>
<feature type="region of interest" description="Disordered" evidence="1">
    <location>
        <begin position="342"/>
        <end position="421"/>
    </location>
</feature>
<reference evidence="3 4" key="1">
    <citation type="journal article" date="2012" name="Proc. Natl. Acad. Sci. U.S.A.">
        <title>Antigenic diversity is generated by distinct evolutionary mechanisms in African trypanosome species.</title>
        <authorList>
            <person name="Jackson A.P."/>
            <person name="Berry A."/>
            <person name="Aslett M."/>
            <person name="Allison H.C."/>
            <person name="Burton P."/>
            <person name="Vavrova-Anderson J."/>
            <person name="Brown R."/>
            <person name="Browne H."/>
            <person name="Corton N."/>
            <person name="Hauser H."/>
            <person name="Gamble J."/>
            <person name="Gilderthorp R."/>
            <person name="Marcello L."/>
            <person name="McQuillan J."/>
            <person name="Otto T.D."/>
            <person name="Quail M.A."/>
            <person name="Sanders M.J."/>
            <person name="van Tonder A."/>
            <person name="Ginger M.L."/>
            <person name="Field M.C."/>
            <person name="Barry J.D."/>
            <person name="Hertz-Fowler C."/>
            <person name="Berriman M."/>
        </authorList>
    </citation>
    <scope>NUCLEOTIDE SEQUENCE</scope>
    <source>
        <strain evidence="3 4">Y486</strain>
    </source>
</reference>
<name>F9WLN8_TRYVY</name>
<dbReference type="Proteomes" id="UP000009027">
    <property type="component" value="Unassembled WGS sequence"/>
</dbReference>
<dbReference type="AlphaFoldDB" id="F9WLN8"/>
<organism evidence="3 4">
    <name type="scientific">Trypanosoma vivax (strain Y486)</name>
    <dbReference type="NCBI Taxonomy" id="1055687"/>
    <lineage>
        <taxon>Eukaryota</taxon>
        <taxon>Discoba</taxon>
        <taxon>Euglenozoa</taxon>
        <taxon>Kinetoplastea</taxon>
        <taxon>Metakinetoplastina</taxon>
        <taxon>Trypanosomatida</taxon>
        <taxon>Trypanosomatidae</taxon>
        <taxon>Trypanosoma</taxon>
        <taxon>Duttonella</taxon>
    </lineage>
</organism>
<protein>
    <recommendedName>
        <fullName evidence="5">Variant surface glycoprotein (VSG)</fullName>
    </recommendedName>
</protein>
<evidence type="ECO:0000313" key="4">
    <source>
        <dbReference type="Proteomes" id="UP000009027"/>
    </source>
</evidence>
<accession>F9WLN8</accession>
<dbReference type="EMBL" id="CAEX01001152">
    <property type="protein sequence ID" value="CCD18430.1"/>
    <property type="molecule type" value="Genomic_DNA"/>
</dbReference>